<dbReference type="PANTHER" id="PTHR46018">
    <property type="entry name" value="ZINC PHOSPHODIESTERASE ELAC PROTEIN 1"/>
    <property type="match status" value="1"/>
</dbReference>
<dbReference type="CDD" id="cd07717">
    <property type="entry name" value="RNaseZ_ZiPD-like_MBL-fold"/>
    <property type="match status" value="1"/>
</dbReference>
<gene>
    <name evidence="9" type="primary">ELAC1</name>
</gene>
<protein>
    <submittedName>
        <fullName evidence="9">ElaC ribonuclease Z 1</fullName>
    </submittedName>
</protein>
<dbReference type="PANTHER" id="PTHR46018:SF2">
    <property type="entry name" value="ZINC PHOSPHODIESTERASE ELAC PROTEIN 1"/>
    <property type="match status" value="1"/>
</dbReference>
<dbReference type="InterPro" id="IPR036866">
    <property type="entry name" value="RibonucZ/Hydroxyglut_hydro"/>
</dbReference>
<dbReference type="AlphaFoldDB" id="A0A5F9DFA8"/>
<keyword evidence="3" id="KW-0819">tRNA processing</keyword>
<keyword evidence="4" id="KW-0540">Nuclease</keyword>
<keyword evidence="5" id="KW-0479">Metal-binding</keyword>
<keyword evidence="6" id="KW-0255">Endonuclease</keyword>
<dbReference type="GO" id="GO:0005634">
    <property type="term" value="C:nucleus"/>
    <property type="evidence" value="ECO:0007669"/>
    <property type="project" value="TreeGrafter"/>
</dbReference>
<dbReference type="RefSeq" id="XP_051707911.2">
    <property type="nucleotide sequence ID" value="XM_051851951.2"/>
</dbReference>
<comment type="cofactor">
    <cofactor evidence="1">
        <name>Zn(2+)</name>
        <dbReference type="ChEBI" id="CHEBI:29105"/>
    </cofactor>
</comment>
<evidence type="ECO:0000256" key="8">
    <source>
        <dbReference type="ARBA" id="ARBA00022833"/>
    </source>
</evidence>
<dbReference type="GO" id="GO:0042781">
    <property type="term" value="F:3'-tRNA processing endoribonuclease activity"/>
    <property type="evidence" value="ECO:0007669"/>
    <property type="project" value="TreeGrafter"/>
</dbReference>
<dbReference type="CTD" id="55520"/>
<evidence type="ECO:0000313" key="9">
    <source>
        <dbReference type="Ensembl" id="ENSOCUP00000044016.1"/>
    </source>
</evidence>
<reference evidence="9" key="3">
    <citation type="submission" date="2025-09" db="UniProtKB">
        <authorList>
            <consortium name="Ensembl"/>
        </authorList>
    </citation>
    <scope>IDENTIFICATION</scope>
    <source>
        <strain evidence="9">Thorbecke</strain>
    </source>
</reference>
<dbReference type="Proteomes" id="UP000001811">
    <property type="component" value="Chromosome 9"/>
</dbReference>
<reference evidence="9" key="2">
    <citation type="submission" date="2025-08" db="UniProtKB">
        <authorList>
            <consortium name="Ensembl"/>
        </authorList>
    </citation>
    <scope>IDENTIFICATION</scope>
    <source>
        <strain evidence="9">Thorbecke</strain>
    </source>
</reference>
<evidence type="ECO:0000256" key="7">
    <source>
        <dbReference type="ARBA" id="ARBA00022801"/>
    </source>
</evidence>
<dbReference type="HAMAP" id="MF_01818">
    <property type="entry name" value="RNase_Z_BN"/>
    <property type="match status" value="1"/>
</dbReference>
<evidence type="ECO:0000256" key="4">
    <source>
        <dbReference type="ARBA" id="ARBA00022722"/>
    </source>
</evidence>
<reference evidence="9 10" key="1">
    <citation type="journal article" date="2011" name="Nature">
        <title>A high-resolution map of human evolutionary constraint using 29 mammals.</title>
        <authorList>
            <person name="Lindblad-Toh K."/>
            <person name="Garber M."/>
            <person name="Zuk O."/>
            <person name="Lin M.F."/>
            <person name="Parker B.J."/>
            <person name="Washietl S."/>
            <person name="Kheradpour P."/>
            <person name="Ernst J."/>
            <person name="Jordan G."/>
            <person name="Mauceli E."/>
            <person name="Ward L.D."/>
            <person name="Lowe C.B."/>
            <person name="Holloway A.K."/>
            <person name="Clamp M."/>
            <person name="Gnerre S."/>
            <person name="Alfoldi J."/>
            <person name="Beal K."/>
            <person name="Chang J."/>
            <person name="Clawson H."/>
            <person name="Cuff J."/>
            <person name="Di Palma F."/>
            <person name="Fitzgerald S."/>
            <person name="Flicek P."/>
            <person name="Guttman M."/>
            <person name="Hubisz M.J."/>
            <person name="Jaffe D.B."/>
            <person name="Jungreis I."/>
            <person name="Kent W.J."/>
            <person name="Kostka D."/>
            <person name="Lara M."/>
            <person name="Martins A.L."/>
            <person name="Massingham T."/>
            <person name="Moltke I."/>
            <person name="Raney B.J."/>
            <person name="Rasmussen M.D."/>
            <person name="Robinson J."/>
            <person name="Stark A."/>
            <person name="Vilella A.J."/>
            <person name="Wen J."/>
            <person name="Xie X."/>
            <person name="Zody M.C."/>
            <person name="Baldwin J."/>
            <person name="Bloom T."/>
            <person name="Chin C.W."/>
            <person name="Heiman D."/>
            <person name="Nicol R."/>
            <person name="Nusbaum C."/>
            <person name="Young S."/>
            <person name="Wilkinson J."/>
            <person name="Worley K.C."/>
            <person name="Kovar C.L."/>
            <person name="Muzny D.M."/>
            <person name="Gibbs R.A."/>
            <person name="Cree A."/>
            <person name="Dihn H.H."/>
            <person name="Fowler G."/>
            <person name="Jhangiani S."/>
            <person name="Joshi V."/>
            <person name="Lee S."/>
            <person name="Lewis L.R."/>
            <person name="Nazareth L.V."/>
            <person name="Okwuonu G."/>
            <person name="Santibanez J."/>
            <person name="Warren W.C."/>
            <person name="Mardis E.R."/>
            <person name="Weinstock G.M."/>
            <person name="Wilson R.K."/>
            <person name="Delehaunty K."/>
            <person name="Dooling D."/>
            <person name="Fronik C."/>
            <person name="Fulton L."/>
            <person name="Fulton B."/>
            <person name="Graves T."/>
            <person name="Minx P."/>
            <person name="Sodergren E."/>
            <person name="Birney E."/>
            <person name="Margulies E.H."/>
            <person name="Herrero J."/>
            <person name="Green E.D."/>
            <person name="Haussler D."/>
            <person name="Siepel A."/>
            <person name="Goldman N."/>
            <person name="Pollard K.S."/>
            <person name="Pedersen J.S."/>
            <person name="Lander E.S."/>
            <person name="Kellis M."/>
        </authorList>
    </citation>
    <scope>NUCLEOTIDE SEQUENCE [LARGE SCALE GENOMIC DNA]</scope>
    <source>
        <strain evidence="9 10">Thorbecke inbred</strain>
    </source>
</reference>
<dbReference type="SUPFAM" id="SSF56281">
    <property type="entry name" value="Metallo-hydrolase/oxidoreductase"/>
    <property type="match status" value="1"/>
</dbReference>
<keyword evidence="10" id="KW-1185">Reference proteome</keyword>
<sequence length="337" mass="37235">MVKYSATSLLTCFHTASRVQPPSKRHGRITKIFITHLHGDHIFGLPGLLCTISLQSSCTVSRQPIEIFGPVGLRDFIWRTMELSHTELVFPYVVHELVPTADQCPTEALKELAQVHPADGPPKEGRGRTILLDPEEDSYLLVDDEQFVVKAFRLFHRIPAFGFSVMEKKRPGKLNAQKLKDLGVPPGPAYGKLKNGISIVLENGVTISPQEVLKKPVSGRKICILGDCSGVVGDGGVKLCFEADLLIHEATLDDAQMDKAKEHGHSTPWMAATFAKLCHAKRLVLTHFSQRYKPAALAKEGEADSIVELKRQAESVSDRQEVTLAEDFMVISVPMKK</sequence>
<evidence type="ECO:0000256" key="5">
    <source>
        <dbReference type="ARBA" id="ARBA00022723"/>
    </source>
</evidence>
<dbReference type="GO" id="GO:0046872">
    <property type="term" value="F:metal ion binding"/>
    <property type="evidence" value="ECO:0007669"/>
    <property type="project" value="UniProtKB-KW"/>
</dbReference>
<evidence type="ECO:0000256" key="3">
    <source>
        <dbReference type="ARBA" id="ARBA00022694"/>
    </source>
</evidence>
<dbReference type="GeneTree" id="ENSGT00730000111224"/>
<accession>A0A5F9DFA8</accession>
<evidence type="ECO:0000313" key="10">
    <source>
        <dbReference type="Proteomes" id="UP000001811"/>
    </source>
</evidence>
<dbReference type="Ensembl" id="ENSOCUT00000036743.1">
    <property type="protein sequence ID" value="ENSOCUP00000044016.1"/>
    <property type="gene ID" value="ENSOCUG00000009509.3"/>
</dbReference>
<comment type="subunit">
    <text evidence="2">Homodimer.</text>
</comment>
<dbReference type="InterPro" id="IPR013471">
    <property type="entry name" value="RNase_Z/BN"/>
</dbReference>
<evidence type="ECO:0000256" key="6">
    <source>
        <dbReference type="ARBA" id="ARBA00022759"/>
    </source>
</evidence>
<evidence type="ECO:0000256" key="1">
    <source>
        <dbReference type="ARBA" id="ARBA00001947"/>
    </source>
</evidence>
<dbReference type="Gene3D" id="3.60.15.10">
    <property type="entry name" value="Ribonuclease Z/Hydroxyacylglutathione hydrolase-like"/>
    <property type="match status" value="1"/>
</dbReference>
<keyword evidence="8" id="KW-0862">Zinc</keyword>
<dbReference type="GeneID" id="100341527"/>
<name>A0A5F9DFA8_RABIT</name>
<dbReference type="EMBL" id="AAGW02032413">
    <property type="status" value="NOT_ANNOTATED_CDS"/>
    <property type="molecule type" value="Genomic_DNA"/>
</dbReference>
<keyword evidence="7" id="KW-0378">Hydrolase</keyword>
<proteinExistence type="inferred from homology"/>
<organism evidence="9 10">
    <name type="scientific">Oryctolagus cuniculus</name>
    <name type="common">Rabbit</name>
    <dbReference type="NCBI Taxonomy" id="9986"/>
    <lineage>
        <taxon>Eukaryota</taxon>
        <taxon>Metazoa</taxon>
        <taxon>Chordata</taxon>
        <taxon>Craniata</taxon>
        <taxon>Vertebrata</taxon>
        <taxon>Euteleostomi</taxon>
        <taxon>Mammalia</taxon>
        <taxon>Eutheria</taxon>
        <taxon>Euarchontoglires</taxon>
        <taxon>Glires</taxon>
        <taxon>Lagomorpha</taxon>
        <taxon>Leporidae</taxon>
        <taxon>Oryctolagus</taxon>
    </lineage>
</organism>
<dbReference type="Bgee" id="ENSOCUG00000009509">
    <property type="expression patterns" value="Expressed in autopod skin and 18 other cell types or tissues"/>
</dbReference>
<evidence type="ECO:0000256" key="2">
    <source>
        <dbReference type="ARBA" id="ARBA00011738"/>
    </source>
</evidence>